<keyword evidence="4" id="KW-1185">Reference proteome</keyword>
<name>A0A9P9A3P8_9PEZI</name>
<dbReference type="RefSeq" id="XP_045963265.1">
    <property type="nucleotide sequence ID" value="XM_046108665.1"/>
</dbReference>
<proteinExistence type="predicted"/>
<dbReference type="GeneID" id="70137556"/>
<dbReference type="Pfam" id="PF06985">
    <property type="entry name" value="HET"/>
    <property type="match status" value="1"/>
</dbReference>
<dbReference type="AlphaFoldDB" id="A0A9P9A3P8"/>
<evidence type="ECO:0000259" key="2">
    <source>
        <dbReference type="Pfam" id="PF06985"/>
    </source>
</evidence>
<dbReference type="Proteomes" id="UP000758603">
    <property type="component" value="Unassembled WGS sequence"/>
</dbReference>
<evidence type="ECO:0000256" key="1">
    <source>
        <dbReference type="SAM" id="MobiDB-lite"/>
    </source>
</evidence>
<gene>
    <name evidence="3" type="ORF">BKA67DRAFT_6699</name>
</gene>
<feature type="region of interest" description="Disordered" evidence="1">
    <location>
        <begin position="335"/>
        <end position="356"/>
    </location>
</feature>
<evidence type="ECO:0000313" key="4">
    <source>
        <dbReference type="Proteomes" id="UP000758603"/>
    </source>
</evidence>
<dbReference type="InterPro" id="IPR010730">
    <property type="entry name" value="HET"/>
</dbReference>
<dbReference type="PANTHER" id="PTHR24148:SF64">
    <property type="entry name" value="HETEROKARYON INCOMPATIBILITY DOMAIN-CONTAINING PROTEIN"/>
    <property type="match status" value="1"/>
</dbReference>
<dbReference type="PANTHER" id="PTHR24148">
    <property type="entry name" value="ANKYRIN REPEAT DOMAIN-CONTAINING PROTEIN 39 HOMOLOG-RELATED"/>
    <property type="match status" value="1"/>
</dbReference>
<sequence length="356" mass="40654">MMASPLQTKIHFRKLHPSGSEVRLLELQPAHDISDTVVCRLVNIALAPDVEFIGLSVLYGDSNTTEQICLNERRISVPATLAQALRNVRAVVFDAVEVKDAASEEQRFTPTAKKTPRWLSRLLKGVQSILLDSNPRSDLQTPLRLWVDALCVNQSDAREQSQRRAHMAMVYRSARMVVGWLGEKDETSDYAVKIIRTVDKCMPDNFGDPEDKTQHPENYAPQYKWMTEMKWLWDVPPDIRDPTQFPAFVAAQAFFSRPYLQRDWILEEIAMATFPAFLVGDEILSWMQVLRWNRCNEELMDNATAIFPEGFRSLIQFMPLGAIYTLLKDFERRRRTGSDTSTNPVPGSSSVSTKSR</sequence>
<dbReference type="OrthoDB" id="5386682at2759"/>
<accession>A0A9P9A3P8</accession>
<comment type="caution">
    <text evidence="3">The sequence shown here is derived from an EMBL/GenBank/DDBJ whole genome shotgun (WGS) entry which is preliminary data.</text>
</comment>
<organism evidence="3 4">
    <name type="scientific">Truncatella angustata</name>
    <dbReference type="NCBI Taxonomy" id="152316"/>
    <lineage>
        <taxon>Eukaryota</taxon>
        <taxon>Fungi</taxon>
        <taxon>Dikarya</taxon>
        <taxon>Ascomycota</taxon>
        <taxon>Pezizomycotina</taxon>
        <taxon>Sordariomycetes</taxon>
        <taxon>Xylariomycetidae</taxon>
        <taxon>Amphisphaeriales</taxon>
        <taxon>Sporocadaceae</taxon>
        <taxon>Truncatella</taxon>
    </lineage>
</organism>
<feature type="compositionally biased region" description="Polar residues" evidence="1">
    <location>
        <begin position="338"/>
        <end position="356"/>
    </location>
</feature>
<feature type="domain" description="Heterokaryon incompatibility" evidence="2">
    <location>
        <begin position="141"/>
        <end position="268"/>
    </location>
</feature>
<evidence type="ECO:0000313" key="3">
    <source>
        <dbReference type="EMBL" id="KAH6659134.1"/>
    </source>
</evidence>
<dbReference type="EMBL" id="JAGPXC010000001">
    <property type="protein sequence ID" value="KAH6659134.1"/>
    <property type="molecule type" value="Genomic_DNA"/>
</dbReference>
<dbReference type="InterPro" id="IPR052895">
    <property type="entry name" value="HetReg/Transcr_Mod"/>
</dbReference>
<protein>
    <submittedName>
        <fullName evidence="3">Heterokaryon incompatibility protein-domain-containing protein</fullName>
    </submittedName>
</protein>
<reference evidence="3" key="1">
    <citation type="journal article" date="2021" name="Nat. Commun.">
        <title>Genetic determinants of endophytism in the Arabidopsis root mycobiome.</title>
        <authorList>
            <person name="Mesny F."/>
            <person name="Miyauchi S."/>
            <person name="Thiergart T."/>
            <person name="Pickel B."/>
            <person name="Atanasova L."/>
            <person name="Karlsson M."/>
            <person name="Huettel B."/>
            <person name="Barry K.W."/>
            <person name="Haridas S."/>
            <person name="Chen C."/>
            <person name="Bauer D."/>
            <person name="Andreopoulos W."/>
            <person name="Pangilinan J."/>
            <person name="LaButti K."/>
            <person name="Riley R."/>
            <person name="Lipzen A."/>
            <person name="Clum A."/>
            <person name="Drula E."/>
            <person name="Henrissat B."/>
            <person name="Kohler A."/>
            <person name="Grigoriev I.V."/>
            <person name="Martin F.M."/>
            <person name="Hacquard S."/>
        </authorList>
    </citation>
    <scope>NUCLEOTIDE SEQUENCE</scope>
    <source>
        <strain evidence="3">MPI-SDFR-AT-0073</strain>
    </source>
</reference>